<protein>
    <recommendedName>
        <fullName evidence="6 13">Phosphoribosyl-ATP pyrophosphatase</fullName>
        <shortName evidence="13">PRA-PH</shortName>
        <ecNumber evidence="5 13">3.6.1.31</ecNumber>
    </recommendedName>
</protein>
<dbReference type="Gene3D" id="1.10.287.1080">
    <property type="entry name" value="MazG-like"/>
    <property type="match status" value="1"/>
</dbReference>
<dbReference type="EMBL" id="WTVA01000015">
    <property type="protein sequence ID" value="MZR24195.1"/>
    <property type="molecule type" value="Genomic_DNA"/>
</dbReference>
<dbReference type="NCBIfam" id="NF001613">
    <property type="entry name" value="PRK00400.1-5"/>
    <property type="match status" value="1"/>
</dbReference>
<evidence type="ECO:0000256" key="3">
    <source>
        <dbReference type="ARBA" id="ARBA00005204"/>
    </source>
</evidence>
<evidence type="ECO:0000256" key="11">
    <source>
        <dbReference type="ARBA" id="ARBA00022840"/>
    </source>
</evidence>
<comment type="subcellular location">
    <subcellularLocation>
        <location evidence="2 13">Cytoplasm</location>
    </subcellularLocation>
</comment>
<dbReference type="GO" id="GO:0000105">
    <property type="term" value="P:L-histidine biosynthetic process"/>
    <property type="evidence" value="ECO:0007669"/>
    <property type="project" value="UniProtKB-UniRule"/>
</dbReference>
<dbReference type="CDD" id="cd11534">
    <property type="entry name" value="NTP-PPase_HisIE_like"/>
    <property type="match status" value="1"/>
</dbReference>
<keyword evidence="10 13" id="KW-0378">Hydrolase</keyword>
<evidence type="ECO:0000256" key="5">
    <source>
        <dbReference type="ARBA" id="ARBA00012414"/>
    </source>
</evidence>
<dbReference type="GO" id="GO:0005737">
    <property type="term" value="C:cytoplasm"/>
    <property type="evidence" value="ECO:0007669"/>
    <property type="project" value="UniProtKB-SubCell"/>
</dbReference>
<dbReference type="HAMAP" id="MF_01020">
    <property type="entry name" value="HisE"/>
    <property type="match status" value="1"/>
</dbReference>
<dbReference type="GO" id="GO:0005524">
    <property type="term" value="F:ATP binding"/>
    <property type="evidence" value="ECO:0007669"/>
    <property type="project" value="UniProtKB-KW"/>
</dbReference>
<keyword evidence="12 13" id="KW-0368">Histidine biosynthesis</keyword>
<accession>A0A845MKS3</accession>
<keyword evidence="8 13" id="KW-0028">Amino-acid biosynthesis</keyword>
<evidence type="ECO:0000256" key="7">
    <source>
        <dbReference type="ARBA" id="ARBA00022490"/>
    </source>
</evidence>
<keyword evidence="11 13" id="KW-0067">ATP-binding</keyword>
<dbReference type="SUPFAM" id="SSF101386">
    <property type="entry name" value="all-alpha NTP pyrophosphatases"/>
    <property type="match status" value="1"/>
</dbReference>
<comment type="similarity">
    <text evidence="4 13">Belongs to the PRA-PH family.</text>
</comment>
<evidence type="ECO:0000256" key="4">
    <source>
        <dbReference type="ARBA" id="ARBA00009392"/>
    </source>
</evidence>
<evidence type="ECO:0000256" key="2">
    <source>
        <dbReference type="ARBA" id="ARBA00004496"/>
    </source>
</evidence>
<evidence type="ECO:0000256" key="6">
    <source>
        <dbReference type="ARBA" id="ARBA00013336"/>
    </source>
</evidence>
<dbReference type="PANTHER" id="PTHR42945">
    <property type="entry name" value="HISTIDINE BIOSYNTHESIS BIFUNCTIONAL PROTEIN"/>
    <property type="match status" value="1"/>
</dbReference>
<keyword evidence="15" id="KW-1185">Reference proteome</keyword>
<proteinExistence type="inferred from homology"/>
<evidence type="ECO:0000256" key="13">
    <source>
        <dbReference type="HAMAP-Rule" id="MF_01020"/>
    </source>
</evidence>
<dbReference type="NCBIfam" id="TIGR03188">
    <property type="entry name" value="histidine_hisI"/>
    <property type="match status" value="1"/>
</dbReference>
<evidence type="ECO:0000256" key="8">
    <source>
        <dbReference type="ARBA" id="ARBA00022605"/>
    </source>
</evidence>
<dbReference type="FunFam" id="1.10.287.1080:FF:000002">
    <property type="entry name" value="Histidine biosynthesis bifunctional protein HisIE"/>
    <property type="match status" value="1"/>
</dbReference>
<keyword evidence="7 13" id="KW-0963">Cytoplasm</keyword>
<keyword evidence="9 13" id="KW-0547">Nucleotide-binding</keyword>
<evidence type="ECO:0000256" key="9">
    <source>
        <dbReference type="ARBA" id="ARBA00022741"/>
    </source>
</evidence>
<comment type="pathway">
    <text evidence="3 13">Amino-acid biosynthesis; L-histidine biosynthesis; L-histidine from 5-phospho-alpha-D-ribose 1-diphosphate: step 2/9.</text>
</comment>
<evidence type="ECO:0000256" key="10">
    <source>
        <dbReference type="ARBA" id="ARBA00022801"/>
    </source>
</evidence>
<dbReference type="Proteomes" id="UP000445696">
    <property type="component" value="Unassembled WGS sequence"/>
</dbReference>
<reference evidence="14 15" key="1">
    <citation type="journal article" date="2014" name="Int. J. Syst. Evol. Microbiol.">
        <title>Sneathiella chungangensis sp. nov., isolated from a marine sand, and emended description of the genus Sneathiella.</title>
        <authorList>
            <person name="Siamphan C."/>
            <person name="Kim H."/>
            <person name="Lee J.S."/>
            <person name="Kim W."/>
        </authorList>
    </citation>
    <scope>NUCLEOTIDE SEQUENCE [LARGE SCALE GENOMIC DNA]</scope>
    <source>
        <strain evidence="14 15">KCTC 32476</strain>
    </source>
</reference>
<sequence length="114" mass="12313">MSEKEEMGLERLYRLVASRQGADPGSSYTASLYARGAAKIAQKVGEEAVELAIAAALEDRDDIISESADLLYHLAVLWADAGIDPTEIYAKLAQREGQSGLAEKAARKSGEEER</sequence>
<dbReference type="PANTHER" id="PTHR42945:SF9">
    <property type="entry name" value="HISTIDINE BIOSYNTHESIS BIFUNCTIONAL PROTEIN HISIE"/>
    <property type="match status" value="1"/>
</dbReference>
<organism evidence="14 15">
    <name type="scientific">Sneathiella chungangensis</name>
    <dbReference type="NCBI Taxonomy" id="1418234"/>
    <lineage>
        <taxon>Bacteria</taxon>
        <taxon>Pseudomonadati</taxon>
        <taxon>Pseudomonadota</taxon>
        <taxon>Alphaproteobacteria</taxon>
        <taxon>Sneathiellales</taxon>
        <taxon>Sneathiellaceae</taxon>
        <taxon>Sneathiella</taxon>
    </lineage>
</organism>
<dbReference type="InterPro" id="IPR021130">
    <property type="entry name" value="PRib-ATP_PPHydrolase-like"/>
</dbReference>
<comment type="caution">
    <text evidence="14">The sequence shown here is derived from an EMBL/GenBank/DDBJ whole genome shotgun (WGS) entry which is preliminary data.</text>
</comment>
<gene>
    <name evidence="13" type="primary">hisE</name>
    <name evidence="14" type="ORF">GQF03_17810</name>
</gene>
<dbReference type="Pfam" id="PF01503">
    <property type="entry name" value="PRA-PH"/>
    <property type="match status" value="1"/>
</dbReference>
<evidence type="ECO:0000313" key="15">
    <source>
        <dbReference type="Proteomes" id="UP000445696"/>
    </source>
</evidence>
<evidence type="ECO:0000256" key="12">
    <source>
        <dbReference type="ARBA" id="ARBA00023102"/>
    </source>
</evidence>
<evidence type="ECO:0000313" key="14">
    <source>
        <dbReference type="EMBL" id="MZR24195.1"/>
    </source>
</evidence>
<dbReference type="OrthoDB" id="9814738at2"/>
<dbReference type="RefSeq" id="WP_161340649.1">
    <property type="nucleotide sequence ID" value="NZ_JBHSDG010000003.1"/>
</dbReference>
<dbReference type="InterPro" id="IPR008179">
    <property type="entry name" value="HisE"/>
</dbReference>
<dbReference type="GO" id="GO:0004636">
    <property type="term" value="F:phosphoribosyl-ATP diphosphatase activity"/>
    <property type="evidence" value="ECO:0007669"/>
    <property type="project" value="UniProtKB-UniRule"/>
</dbReference>
<evidence type="ECO:0000256" key="1">
    <source>
        <dbReference type="ARBA" id="ARBA00001460"/>
    </source>
</evidence>
<dbReference type="AlphaFoldDB" id="A0A845MKS3"/>
<dbReference type="NCBIfam" id="NF001611">
    <property type="entry name" value="PRK00400.1-3"/>
    <property type="match status" value="1"/>
</dbReference>
<dbReference type="EC" id="3.6.1.31" evidence="5 13"/>
<dbReference type="UniPathway" id="UPA00031">
    <property type="reaction ID" value="UER00007"/>
</dbReference>
<comment type="catalytic activity">
    <reaction evidence="1 13">
        <text>1-(5-phospho-beta-D-ribosyl)-ATP + H2O = 1-(5-phospho-beta-D-ribosyl)-5'-AMP + diphosphate + H(+)</text>
        <dbReference type="Rhea" id="RHEA:22828"/>
        <dbReference type="ChEBI" id="CHEBI:15377"/>
        <dbReference type="ChEBI" id="CHEBI:15378"/>
        <dbReference type="ChEBI" id="CHEBI:33019"/>
        <dbReference type="ChEBI" id="CHEBI:59457"/>
        <dbReference type="ChEBI" id="CHEBI:73183"/>
        <dbReference type="EC" id="3.6.1.31"/>
    </reaction>
</comment>
<name>A0A845MKS3_9PROT</name>